<gene>
    <name evidence="1" type="ORF">I553_5645</name>
</gene>
<evidence type="ECO:0000313" key="1">
    <source>
        <dbReference type="EMBL" id="EUA23574.1"/>
    </source>
</evidence>
<organism evidence="1">
    <name type="scientific">Mycobacterium xenopi 4042</name>
    <dbReference type="NCBI Taxonomy" id="1299334"/>
    <lineage>
        <taxon>Bacteria</taxon>
        <taxon>Bacillati</taxon>
        <taxon>Actinomycetota</taxon>
        <taxon>Actinomycetes</taxon>
        <taxon>Mycobacteriales</taxon>
        <taxon>Mycobacteriaceae</taxon>
        <taxon>Mycobacterium</taxon>
    </lineage>
</organism>
<reference evidence="1" key="1">
    <citation type="submission" date="2014-01" db="EMBL/GenBank/DDBJ databases">
        <authorList>
            <person name="Brown-Elliot B."/>
            <person name="Wallace R."/>
            <person name="Lenaerts A."/>
            <person name="Ordway D."/>
            <person name="DeGroote M.A."/>
            <person name="Parker T."/>
            <person name="Sizemore C."/>
            <person name="Tallon L.J."/>
            <person name="Sadzewicz L.K."/>
            <person name="Sengamalay N."/>
            <person name="Fraser C.M."/>
            <person name="Hine E."/>
            <person name="Shefchek K.A."/>
            <person name="Das S.P."/>
            <person name="Tettelin H."/>
        </authorList>
    </citation>
    <scope>NUCLEOTIDE SEQUENCE [LARGE SCALE GENOMIC DNA]</scope>
    <source>
        <strain evidence="1">4042</strain>
    </source>
</reference>
<dbReference type="AlphaFoldDB" id="X7ZWD0"/>
<accession>X7ZWD0</accession>
<dbReference type="SUPFAM" id="SSF56042">
    <property type="entry name" value="PurM C-terminal domain-like"/>
    <property type="match status" value="1"/>
</dbReference>
<dbReference type="PATRIC" id="fig|1299334.3.peg.7590"/>
<sequence length="44" mass="4747">MSAASVRVGDKVLLSGSIGDHGMAVMLARGTWRSRLTYVLTLLR</sequence>
<comment type="caution">
    <text evidence="1">The sequence shown here is derived from an EMBL/GenBank/DDBJ whole genome shotgun (WGS) entry which is preliminary data.</text>
</comment>
<proteinExistence type="predicted"/>
<protein>
    <submittedName>
        <fullName evidence="1">Hydrogenase maturation factor, HypE domain protein</fullName>
    </submittedName>
</protein>
<dbReference type="EMBL" id="JAOB01000069">
    <property type="protein sequence ID" value="EUA23574.1"/>
    <property type="molecule type" value="Genomic_DNA"/>
</dbReference>
<name>X7ZWD0_MYCXE</name>
<dbReference type="InterPro" id="IPR036676">
    <property type="entry name" value="PurM-like_C_sf"/>
</dbReference>